<name>A0ABM4CSF7_HYDVU</name>
<proteinExistence type="predicted"/>
<feature type="coiled-coil region" evidence="1">
    <location>
        <begin position="425"/>
        <end position="548"/>
    </location>
</feature>
<keyword evidence="1" id="KW-0175">Coiled coil</keyword>
<protein>
    <submittedName>
        <fullName evidence="3">Reticulocyte-binding protein homolog 2b-like</fullName>
    </submittedName>
</protein>
<gene>
    <name evidence="3" type="primary">LOC136086429</name>
</gene>
<reference evidence="3" key="1">
    <citation type="submission" date="2025-08" db="UniProtKB">
        <authorList>
            <consortium name="RefSeq"/>
        </authorList>
    </citation>
    <scope>IDENTIFICATION</scope>
</reference>
<dbReference type="Proteomes" id="UP001652625">
    <property type="component" value="Chromosome 10"/>
</dbReference>
<evidence type="ECO:0000256" key="1">
    <source>
        <dbReference type="SAM" id="Coils"/>
    </source>
</evidence>
<dbReference type="PANTHER" id="PTHR45749">
    <property type="match status" value="1"/>
</dbReference>
<evidence type="ECO:0000313" key="3">
    <source>
        <dbReference type="RefSeq" id="XP_065664798.1"/>
    </source>
</evidence>
<accession>A0ABM4CSF7</accession>
<dbReference type="GeneID" id="136086429"/>
<organism evidence="2 3">
    <name type="scientific">Hydra vulgaris</name>
    <name type="common">Hydra</name>
    <name type="synonym">Hydra attenuata</name>
    <dbReference type="NCBI Taxonomy" id="6087"/>
    <lineage>
        <taxon>Eukaryota</taxon>
        <taxon>Metazoa</taxon>
        <taxon>Cnidaria</taxon>
        <taxon>Hydrozoa</taxon>
        <taxon>Hydroidolina</taxon>
        <taxon>Anthoathecata</taxon>
        <taxon>Aplanulata</taxon>
        <taxon>Hydridae</taxon>
        <taxon>Hydra</taxon>
    </lineage>
</organism>
<dbReference type="RefSeq" id="XP_065664798.1">
    <property type="nucleotide sequence ID" value="XM_065808726.1"/>
</dbReference>
<keyword evidence="2" id="KW-1185">Reference proteome</keyword>
<sequence length="618" mass="72992">MKNAALRLLSHENSHLHSRSFQSWCTRSKKKGLNFCKLYESLCYYWKKVLQRIIDVTLFLCERGLVLRGQNEIIGSVISGNYLGTLELLAKYDAFLAIHIEKLRNCGRGNVSYLSSTICDEYIQLIGKYVTEMILKEVKKSKYFEQQQLSKRKLNKSPLFSFERNTECSLTSKQKFNTQVYLVIVDSLIVEMEKRSSCYQNVQLNFSVLFDFNNKNLLDKRNRARDHQQKYSNDLEIEFENELIHFHDHLFEMQNRDLYFWYQNLEDKSLANVCTVFKQHFFSNFQIAINDLTLFSKIKRVIQKVRLLTKKKKEEFLLLNFISPLCETNVQPFLQSTSSEKEKNLVKDLHLKIKNKTLKRKVEEIDSFKKVSENYCNQLNGIESEKKKLKTVKTRNGEKLEFVRQAMQCKALYTATNKSLLSLEKKFTTLKLKNKTNKIRNLNKKIVYRDIKLKKQEKEIDALKAQFEKQSQTLNMEFNNLNQMLENSNAKVEMLCQQKRNLKKKLSRVKNNLSKTKETISFLSIENLTFLKSEVKELSEKVELNKENIYLNGLLELLEDEKIVTFERGRYSNDIREVIMELLSLNVSMNKVNDVIKIVLKKLAKKRNYKTSLSRYKI</sequence>
<evidence type="ECO:0000313" key="2">
    <source>
        <dbReference type="Proteomes" id="UP001652625"/>
    </source>
</evidence>
<dbReference type="PANTHER" id="PTHR45749:SF23">
    <property type="entry name" value="ZINC FINGER MYM-TYPE PROTEIN 1-LIKE"/>
    <property type="match status" value="1"/>
</dbReference>